<dbReference type="Proteomes" id="UP001600894">
    <property type="component" value="Unassembled WGS sequence"/>
</dbReference>
<keyword evidence="8" id="KW-1185">Reference proteome</keyword>
<evidence type="ECO:0000256" key="1">
    <source>
        <dbReference type="ARBA" id="ARBA00022517"/>
    </source>
</evidence>
<comment type="caution">
    <text evidence="7">The sequence shown here is derived from an EMBL/GenBank/DDBJ whole genome shotgun (WGS) entry which is preliminary data.</text>
</comment>
<dbReference type="CDD" id="cd16332">
    <property type="entry name" value="Prp-like"/>
    <property type="match status" value="1"/>
</dbReference>
<dbReference type="PANTHER" id="PTHR39178:SF1">
    <property type="entry name" value="RIBOSOMAL-PROCESSING CYSTEINE PROTEASE PRP"/>
    <property type="match status" value="1"/>
</dbReference>
<dbReference type="EMBL" id="BAABXL010000001">
    <property type="protein sequence ID" value="GAA6268674.1"/>
    <property type="molecule type" value="Genomic_DNA"/>
</dbReference>
<evidence type="ECO:0000256" key="2">
    <source>
        <dbReference type="ARBA" id="ARBA00022670"/>
    </source>
</evidence>
<name>A0ABQ0AXA7_9FIRM</name>
<comment type="similarity">
    <text evidence="5">Belongs to the Prp family.</text>
</comment>
<dbReference type="RefSeq" id="WP_176253428.1">
    <property type="nucleotide sequence ID" value="NZ_BAABXL010000001.1"/>
</dbReference>
<keyword evidence="3" id="KW-0378">Hydrolase</keyword>
<evidence type="ECO:0000313" key="8">
    <source>
        <dbReference type="Proteomes" id="UP001600894"/>
    </source>
</evidence>
<evidence type="ECO:0000313" key="7">
    <source>
        <dbReference type="EMBL" id="GAA6268674.1"/>
    </source>
</evidence>
<evidence type="ECO:0000256" key="3">
    <source>
        <dbReference type="ARBA" id="ARBA00022801"/>
    </source>
</evidence>
<organism evidence="7 8">
    <name type="scientific">Enterocloster alcoholdehydrogenati</name>
    <dbReference type="NCBI Taxonomy" id="2547410"/>
    <lineage>
        <taxon>Bacteria</taxon>
        <taxon>Bacillati</taxon>
        <taxon>Bacillota</taxon>
        <taxon>Clostridia</taxon>
        <taxon>Lachnospirales</taxon>
        <taxon>Lachnospiraceae</taxon>
        <taxon>Enterocloster</taxon>
    </lineage>
</organism>
<reference evidence="7 8" key="1">
    <citation type="submission" date="2024-04" db="EMBL/GenBank/DDBJ databases">
        <title>Defined microbial consortia suppress multidrug-resistant proinflammatory Enterobacteriaceae via ecological control.</title>
        <authorList>
            <person name="Furuichi M."/>
            <person name="Kawaguchi T."/>
            <person name="Pust M."/>
            <person name="Yasuma K."/>
            <person name="Plichta D."/>
            <person name="Hasegawa N."/>
            <person name="Ohya T."/>
            <person name="Bhattarai S."/>
            <person name="Sasajima S."/>
            <person name="Aoto Y."/>
            <person name="Tuganbaev T."/>
            <person name="Yaginuma M."/>
            <person name="Ueda M."/>
            <person name="Okahashi N."/>
            <person name="Amafuji K."/>
            <person name="Kiridooshi Y."/>
            <person name="Sugita K."/>
            <person name="Strazar M."/>
            <person name="Skelly A."/>
            <person name="Suda W."/>
            <person name="Hattori M."/>
            <person name="Nakamoto N."/>
            <person name="Caballero S."/>
            <person name="Norman J."/>
            <person name="Olle B."/>
            <person name="Tanoue T."/>
            <person name="Arita M."/>
            <person name="Bucci V."/>
            <person name="Atarashi K."/>
            <person name="Xavier R."/>
            <person name="Honda K."/>
        </authorList>
    </citation>
    <scope>NUCLEOTIDE SEQUENCE [LARGE SCALE GENOMIC DNA]</scope>
    <source>
        <strain evidence="8">f13</strain>
    </source>
</reference>
<keyword evidence="1" id="KW-0690">Ribosome biogenesis</keyword>
<evidence type="ECO:0000256" key="5">
    <source>
        <dbReference type="ARBA" id="ARBA00044503"/>
    </source>
</evidence>
<sequence length="113" mass="12514">MIQATVLKNSRDSGNGLYCGIVIEGHADYAEEGEDIICAAVSALAINFYNSVETFTEDAFEGAAGQEDVQFDFRFTSDISPESQLLMKSLVLGLQNIEKDYGRSYIIIRFEEV</sequence>
<dbReference type="InterPro" id="IPR036764">
    <property type="entry name" value="Peptidase_Prp_sf"/>
</dbReference>
<dbReference type="InterPro" id="IPR007422">
    <property type="entry name" value="Peptidase_Prp"/>
</dbReference>
<protein>
    <recommendedName>
        <fullName evidence="6">Ribosomal processing cysteine protease Prp</fullName>
    </recommendedName>
</protein>
<dbReference type="Pfam" id="PF04327">
    <property type="entry name" value="Peptidase_Prp"/>
    <property type="match status" value="1"/>
</dbReference>
<keyword evidence="2 7" id="KW-0645">Protease</keyword>
<dbReference type="GO" id="GO:0006508">
    <property type="term" value="P:proteolysis"/>
    <property type="evidence" value="ECO:0007669"/>
    <property type="project" value="UniProtKB-KW"/>
</dbReference>
<dbReference type="PANTHER" id="PTHR39178">
    <property type="entry name" value="HYPOTHETICAL RIBOSOME-ASSOCIATED PROTEIN"/>
    <property type="match status" value="1"/>
</dbReference>
<dbReference type="SUPFAM" id="SSF118010">
    <property type="entry name" value="TM1457-like"/>
    <property type="match status" value="1"/>
</dbReference>
<evidence type="ECO:0000256" key="6">
    <source>
        <dbReference type="ARBA" id="ARBA00044538"/>
    </source>
</evidence>
<dbReference type="Gene3D" id="3.30.70.1490">
    <property type="entry name" value="Cysteine protease Prp"/>
    <property type="match status" value="1"/>
</dbReference>
<dbReference type="GO" id="GO:0008233">
    <property type="term" value="F:peptidase activity"/>
    <property type="evidence" value="ECO:0007669"/>
    <property type="project" value="UniProtKB-KW"/>
</dbReference>
<proteinExistence type="inferred from homology"/>
<keyword evidence="4" id="KW-0788">Thiol protease</keyword>
<evidence type="ECO:0000256" key="4">
    <source>
        <dbReference type="ARBA" id="ARBA00022807"/>
    </source>
</evidence>
<gene>
    <name evidence="7" type="ORF">F130042H8_17340</name>
</gene>
<accession>A0ABQ0AXA7</accession>